<dbReference type="AlphaFoldDB" id="A0A317ZQA8"/>
<accession>A0A317ZQA8</accession>
<dbReference type="SUPFAM" id="SSF51735">
    <property type="entry name" value="NAD(P)-binding Rossmann-fold domains"/>
    <property type="match status" value="1"/>
</dbReference>
<dbReference type="InterPro" id="IPR002347">
    <property type="entry name" value="SDR_fam"/>
</dbReference>
<organism evidence="3 4">
    <name type="scientific">Coraliomargarita sinensis</name>
    <dbReference type="NCBI Taxonomy" id="2174842"/>
    <lineage>
        <taxon>Bacteria</taxon>
        <taxon>Pseudomonadati</taxon>
        <taxon>Verrucomicrobiota</taxon>
        <taxon>Opitutia</taxon>
        <taxon>Puniceicoccales</taxon>
        <taxon>Coraliomargaritaceae</taxon>
        <taxon>Coraliomargarita</taxon>
    </lineage>
</organism>
<dbReference type="GO" id="GO:0050664">
    <property type="term" value="F:oxidoreductase activity, acting on NAD(P)H, oxygen as acceptor"/>
    <property type="evidence" value="ECO:0007669"/>
    <property type="project" value="TreeGrafter"/>
</dbReference>
<dbReference type="PANTHER" id="PTHR43008">
    <property type="entry name" value="BENZIL REDUCTASE"/>
    <property type="match status" value="1"/>
</dbReference>
<evidence type="ECO:0000313" key="4">
    <source>
        <dbReference type="Proteomes" id="UP000247099"/>
    </source>
</evidence>
<dbReference type="RefSeq" id="WP_110129680.1">
    <property type="nucleotide sequence ID" value="NZ_QHJQ01000001.1"/>
</dbReference>
<dbReference type="InParanoid" id="A0A317ZQA8"/>
<evidence type="ECO:0000313" key="3">
    <source>
        <dbReference type="EMBL" id="PXA05601.1"/>
    </source>
</evidence>
<dbReference type="Pfam" id="PF00106">
    <property type="entry name" value="adh_short"/>
    <property type="match status" value="1"/>
</dbReference>
<evidence type="ECO:0000256" key="1">
    <source>
        <dbReference type="ARBA" id="ARBA00006484"/>
    </source>
</evidence>
<dbReference type="Proteomes" id="UP000247099">
    <property type="component" value="Unassembled WGS sequence"/>
</dbReference>
<dbReference type="InterPro" id="IPR036291">
    <property type="entry name" value="NAD(P)-bd_dom_sf"/>
</dbReference>
<gene>
    <name evidence="3" type="ORF">DDZ13_01630</name>
</gene>
<dbReference type="EMBL" id="QHJQ01000001">
    <property type="protein sequence ID" value="PXA05601.1"/>
    <property type="molecule type" value="Genomic_DNA"/>
</dbReference>
<comment type="similarity">
    <text evidence="1">Belongs to the short-chain dehydrogenases/reductases (SDR) family.</text>
</comment>
<keyword evidence="4" id="KW-1185">Reference proteome</keyword>
<name>A0A317ZQA8_9BACT</name>
<evidence type="ECO:0000256" key="2">
    <source>
        <dbReference type="ARBA" id="ARBA00023002"/>
    </source>
</evidence>
<dbReference type="PRINTS" id="PR00081">
    <property type="entry name" value="GDHRDH"/>
</dbReference>
<reference evidence="3 4" key="1">
    <citation type="submission" date="2018-05" db="EMBL/GenBank/DDBJ databases">
        <title>Coraliomargarita sinensis sp. nov., isolated from a marine solar saltern.</title>
        <authorList>
            <person name="Zhou L.Y."/>
        </authorList>
    </citation>
    <scope>NUCLEOTIDE SEQUENCE [LARGE SCALE GENOMIC DNA]</scope>
    <source>
        <strain evidence="3 4">WN38</strain>
    </source>
</reference>
<dbReference type="Gene3D" id="3.40.50.720">
    <property type="entry name" value="NAD(P)-binding Rossmann-like Domain"/>
    <property type="match status" value="1"/>
</dbReference>
<keyword evidence="2" id="KW-0560">Oxidoreductase</keyword>
<comment type="caution">
    <text evidence="3">The sequence shown here is derived from an EMBL/GenBank/DDBJ whole genome shotgun (WGS) entry which is preliminary data.</text>
</comment>
<dbReference type="PANTHER" id="PTHR43008:SF8">
    <property type="entry name" value="BENZIL REDUCTASE ((S)-BENZOIN FORMING) IRC24"/>
    <property type="match status" value="1"/>
</dbReference>
<dbReference type="OrthoDB" id="9803333at2"/>
<protein>
    <submittedName>
        <fullName evidence="3">Alcohol dehydrogenase</fullName>
    </submittedName>
</protein>
<sequence>MAEKILITGVSSGLGHGLAKAYLEQGATVYGCSRRKPDDLIEAGLHYQSVDLLDAEHGQKAFEELIHDVSRFDAVILNAAKLGEIRDMADTPLDDLRGTMEINVWANKWLLDTIYSSGKTVKQVVAISSGASISGSRGWNGYSLSKAALNMLIKLYAGERPETHFTSLAPGLVDTEMQDYLTNLPADDRFKPLDILKAAKGTEKMPDGDRCAKMLIEIFPKLLERESGEFTDIRKM</sequence>
<proteinExistence type="inferred from homology"/>